<dbReference type="InterPro" id="IPR036388">
    <property type="entry name" value="WH-like_DNA-bd_sf"/>
</dbReference>
<dbReference type="STRING" id="1193682.BJP25_21145"/>
<dbReference type="Pfam" id="PF13730">
    <property type="entry name" value="HTH_36"/>
    <property type="match status" value="1"/>
</dbReference>
<dbReference type="Proteomes" id="UP000186040">
    <property type="component" value="Unassembled WGS sequence"/>
</dbReference>
<evidence type="ECO:0008006" key="3">
    <source>
        <dbReference type="Google" id="ProtNLM"/>
    </source>
</evidence>
<dbReference type="AlphaFoldDB" id="A0A1Q9LKJ4"/>
<protein>
    <recommendedName>
        <fullName evidence="3">Helix-turn-helix domain-containing protein</fullName>
    </recommendedName>
</protein>
<proteinExistence type="predicted"/>
<organism evidence="1 2">
    <name type="scientific">Actinokineospora bangkokensis</name>
    <dbReference type="NCBI Taxonomy" id="1193682"/>
    <lineage>
        <taxon>Bacteria</taxon>
        <taxon>Bacillati</taxon>
        <taxon>Actinomycetota</taxon>
        <taxon>Actinomycetes</taxon>
        <taxon>Pseudonocardiales</taxon>
        <taxon>Pseudonocardiaceae</taxon>
        <taxon>Actinokineospora</taxon>
    </lineage>
</organism>
<dbReference type="EMBL" id="MKQR01000016">
    <property type="protein sequence ID" value="OLR92566.1"/>
    <property type="molecule type" value="Genomic_DNA"/>
</dbReference>
<comment type="caution">
    <text evidence="1">The sequence shown here is derived from an EMBL/GenBank/DDBJ whole genome shotgun (WGS) entry which is preliminary data.</text>
</comment>
<keyword evidence="2" id="KW-1185">Reference proteome</keyword>
<name>A0A1Q9LKJ4_9PSEU</name>
<evidence type="ECO:0000313" key="2">
    <source>
        <dbReference type="Proteomes" id="UP000186040"/>
    </source>
</evidence>
<dbReference type="SUPFAM" id="SSF46785">
    <property type="entry name" value="Winged helix' DNA-binding domain"/>
    <property type="match status" value="1"/>
</dbReference>
<dbReference type="InterPro" id="IPR036390">
    <property type="entry name" value="WH_DNA-bd_sf"/>
</dbReference>
<evidence type="ECO:0000313" key="1">
    <source>
        <dbReference type="EMBL" id="OLR92566.1"/>
    </source>
</evidence>
<reference evidence="1 2" key="1">
    <citation type="submission" date="2016-10" db="EMBL/GenBank/DDBJ databases">
        <title>The Draft Genome Sequence of Actinokineospora bangkokensis 44EHWT reveals the biosynthetic pathway of antifungal compounds Thailandins with unusual extender unit butylmalonyl-CoA.</title>
        <authorList>
            <person name="Greule A."/>
            <person name="Intra B."/>
            <person name="Flemming S."/>
            <person name="Rommel M.G."/>
            <person name="Panbangred W."/>
            <person name="Bechthold A."/>
        </authorList>
    </citation>
    <scope>NUCLEOTIDE SEQUENCE [LARGE SCALE GENOMIC DNA]</scope>
    <source>
        <strain evidence="1 2">44EHW</strain>
    </source>
</reference>
<gene>
    <name evidence="1" type="ORF">BJP25_21145</name>
</gene>
<sequence length="337" mass="36890">MSAQRRARLAGRWALSVPTMMTAAPRPRVDERAHHALVALATYADNDGRNILVSVETLARNLRISARECRSVLDRLEAAGLIIPEAGRRGMPGWRLSMRDFGGESDPLEERARRDRAAHAARNRAYRERQREAIARARVMAEDAIPRDGAQQRPGTADRGARDGLAGHHVTALPPVRDGGATIISAGSGAAPSSTSMTYLQNTYSARAGGGSFGQSDALFEMPEQADAATDKSKILYTEEFEMFWAVYPRRVGKARAAAAWHKARTAGVAAEVIRAGAVRYAQLVAAEAREPRFVKQAEGWLHGRRWEDEVQPLVGAATRGPYRDPDPAEYASVWTR</sequence>
<dbReference type="Gene3D" id="1.10.10.10">
    <property type="entry name" value="Winged helix-like DNA-binding domain superfamily/Winged helix DNA-binding domain"/>
    <property type="match status" value="1"/>
</dbReference>
<accession>A0A1Q9LKJ4</accession>